<dbReference type="EMBL" id="WEIO01000002">
    <property type="protein sequence ID" value="KAB7708207.1"/>
    <property type="molecule type" value="Genomic_DNA"/>
</dbReference>
<dbReference type="GO" id="GO:0000976">
    <property type="term" value="F:transcription cis-regulatory region binding"/>
    <property type="evidence" value="ECO:0007669"/>
    <property type="project" value="TreeGrafter"/>
</dbReference>
<keyword evidence="2" id="KW-0805">Transcription regulation</keyword>
<dbReference type="Pfam" id="PF00126">
    <property type="entry name" value="HTH_1"/>
    <property type="match status" value="1"/>
</dbReference>
<dbReference type="PROSITE" id="PS50931">
    <property type="entry name" value="HTH_LYSR"/>
    <property type="match status" value="1"/>
</dbReference>
<keyword evidence="4" id="KW-0804">Transcription</keyword>
<organism evidence="6 7">
    <name type="scientific">Bacillus aerolatus</name>
    <dbReference type="NCBI Taxonomy" id="2653354"/>
    <lineage>
        <taxon>Bacteria</taxon>
        <taxon>Bacillati</taxon>
        <taxon>Bacillota</taxon>
        <taxon>Bacilli</taxon>
        <taxon>Bacillales</taxon>
        <taxon>Bacillaceae</taxon>
        <taxon>Bacillus</taxon>
    </lineage>
</organism>
<proteinExistence type="inferred from homology"/>
<dbReference type="CDD" id="cd08420">
    <property type="entry name" value="PBP2_CysL_like"/>
    <property type="match status" value="1"/>
</dbReference>
<evidence type="ECO:0000259" key="5">
    <source>
        <dbReference type="PROSITE" id="PS50931"/>
    </source>
</evidence>
<keyword evidence="3" id="KW-0238">DNA-binding</keyword>
<dbReference type="InterPro" id="IPR036390">
    <property type="entry name" value="WH_DNA-bd_sf"/>
</dbReference>
<gene>
    <name evidence="6" type="ORF">F9802_05765</name>
</gene>
<dbReference type="InterPro" id="IPR000847">
    <property type="entry name" value="LysR_HTH_N"/>
</dbReference>
<dbReference type="Gene3D" id="1.10.10.10">
    <property type="entry name" value="Winged helix-like DNA-binding domain superfamily/Winged helix DNA-binding domain"/>
    <property type="match status" value="1"/>
</dbReference>
<dbReference type="GO" id="GO:0003700">
    <property type="term" value="F:DNA-binding transcription factor activity"/>
    <property type="evidence" value="ECO:0007669"/>
    <property type="project" value="InterPro"/>
</dbReference>
<sequence length="299" mass="34128">MNLEYLRLFYAVANNKNFSQTAKELHISQSSVSLQIKHLEDMLQTKLFERTTKKVDLTPAGHILYNKAEKMLFLMSEIQNELQMLKGEVAGKLNIGASLTIGEHVLPFLIAEYKKDYPLVDVRLKMCNSEQIIEKLYKHELNLGFIESMLSYPNLKQVPFQEDELILIASSRSQIVTNSVLSKKDLTTFPFIIREKGSGTRQVIEDSLRKNEVDPNELKTVLELEHTESIKSAVEADLGISIISKSAVKKELQLGTLKEVKIEDVKLTRHFYMVYFEEALQLTSEKLIELVFSQSGSKV</sequence>
<dbReference type="FunFam" id="1.10.10.10:FF:000001">
    <property type="entry name" value="LysR family transcriptional regulator"/>
    <property type="match status" value="1"/>
</dbReference>
<dbReference type="SUPFAM" id="SSF46785">
    <property type="entry name" value="Winged helix' DNA-binding domain"/>
    <property type="match status" value="1"/>
</dbReference>
<evidence type="ECO:0000256" key="3">
    <source>
        <dbReference type="ARBA" id="ARBA00023125"/>
    </source>
</evidence>
<accession>A0A6I1FIF2</accession>
<dbReference type="RefSeq" id="WP_152150192.1">
    <property type="nucleotide sequence ID" value="NZ_WEIO01000002.1"/>
</dbReference>
<dbReference type="PANTHER" id="PTHR30126:SF64">
    <property type="entry name" value="HTH-TYPE TRANSCRIPTIONAL REGULATOR CITR"/>
    <property type="match status" value="1"/>
</dbReference>
<evidence type="ECO:0000313" key="6">
    <source>
        <dbReference type="EMBL" id="KAB7708207.1"/>
    </source>
</evidence>
<dbReference type="SUPFAM" id="SSF53850">
    <property type="entry name" value="Periplasmic binding protein-like II"/>
    <property type="match status" value="1"/>
</dbReference>
<protein>
    <submittedName>
        <fullName evidence="6">LysR family transcriptional regulator</fullName>
    </submittedName>
</protein>
<feature type="domain" description="HTH lysR-type" evidence="5">
    <location>
        <begin position="1"/>
        <end position="58"/>
    </location>
</feature>
<evidence type="ECO:0000313" key="7">
    <source>
        <dbReference type="Proteomes" id="UP000429595"/>
    </source>
</evidence>
<name>A0A6I1FIF2_9BACI</name>
<dbReference type="AlphaFoldDB" id="A0A6I1FIF2"/>
<dbReference type="InterPro" id="IPR036388">
    <property type="entry name" value="WH-like_DNA-bd_sf"/>
</dbReference>
<keyword evidence="7" id="KW-1185">Reference proteome</keyword>
<comment type="caution">
    <text evidence="6">The sequence shown here is derived from an EMBL/GenBank/DDBJ whole genome shotgun (WGS) entry which is preliminary data.</text>
</comment>
<evidence type="ECO:0000256" key="1">
    <source>
        <dbReference type="ARBA" id="ARBA00009437"/>
    </source>
</evidence>
<reference evidence="6 7" key="1">
    <citation type="submission" date="2019-10" db="EMBL/GenBank/DDBJ databases">
        <title>Bacillus aerolatum sp. nov., isolated from bioaerosol of sport playgrounds.</title>
        <authorList>
            <person name="Chen P."/>
            <person name="Zhang G."/>
        </authorList>
    </citation>
    <scope>NUCLEOTIDE SEQUENCE [LARGE SCALE GENOMIC DNA]</scope>
    <source>
        <strain evidence="6 7">CX253</strain>
    </source>
</reference>
<dbReference type="Gene3D" id="3.40.190.290">
    <property type="match status" value="1"/>
</dbReference>
<dbReference type="Pfam" id="PF03466">
    <property type="entry name" value="LysR_substrate"/>
    <property type="match status" value="1"/>
</dbReference>
<dbReference type="PRINTS" id="PR00039">
    <property type="entry name" value="HTHLYSR"/>
</dbReference>
<dbReference type="InterPro" id="IPR047788">
    <property type="entry name" value="LysR-like_Sec_metab"/>
</dbReference>
<dbReference type="NCBIfam" id="NF040786">
    <property type="entry name" value="LysR_Sec_metab"/>
    <property type="match status" value="1"/>
</dbReference>
<comment type="similarity">
    <text evidence="1">Belongs to the LysR transcriptional regulatory family.</text>
</comment>
<evidence type="ECO:0000256" key="4">
    <source>
        <dbReference type="ARBA" id="ARBA00023163"/>
    </source>
</evidence>
<evidence type="ECO:0000256" key="2">
    <source>
        <dbReference type="ARBA" id="ARBA00023015"/>
    </source>
</evidence>
<dbReference type="PANTHER" id="PTHR30126">
    <property type="entry name" value="HTH-TYPE TRANSCRIPTIONAL REGULATOR"/>
    <property type="match status" value="1"/>
</dbReference>
<dbReference type="InterPro" id="IPR005119">
    <property type="entry name" value="LysR_subst-bd"/>
</dbReference>
<dbReference type="Proteomes" id="UP000429595">
    <property type="component" value="Unassembled WGS sequence"/>
</dbReference>